<keyword evidence="2" id="KW-1185">Reference proteome</keyword>
<sequence length="60" mass="6500">MRVTTWRRLPLGYGQKRVEEVKGRLSDLPAQKIKGLADKIVKEELTAGGKKPAAVSVGAP</sequence>
<dbReference type="EMBL" id="JANBPK010000354">
    <property type="protein sequence ID" value="KAJ2935744.1"/>
    <property type="molecule type" value="Genomic_DNA"/>
</dbReference>
<evidence type="ECO:0000313" key="1">
    <source>
        <dbReference type="EMBL" id="KAJ2935744.1"/>
    </source>
</evidence>
<protein>
    <submittedName>
        <fullName evidence="1">Uncharacterized protein</fullName>
    </submittedName>
</protein>
<dbReference type="OrthoDB" id="366214at2759"/>
<feature type="non-terminal residue" evidence="1">
    <location>
        <position position="60"/>
    </location>
</feature>
<dbReference type="AlphaFoldDB" id="A0A9W8JMU5"/>
<organism evidence="1 2">
    <name type="scientific">Candolleomyces eurysporus</name>
    <dbReference type="NCBI Taxonomy" id="2828524"/>
    <lineage>
        <taxon>Eukaryota</taxon>
        <taxon>Fungi</taxon>
        <taxon>Dikarya</taxon>
        <taxon>Basidiomycota</taxon>
        <taxon>Agaricomycotina</taxon>
        <taxon>Agaricomycetes</taxon>
        <taxon>Agaricomycetidae</taxon>
        <taxon>Agaricales</taxon>
        <taxon>Agaricineae</taxon>
        <taxon>Psathyrellaceae</taxon>
        <taxon>Candolleomyces</taxon>
    </lineage>
</organism>
<dbReference type="Proteomes" id="UP001140091">
    <property type="component" value="Unassembled WGS sequence"/>
</dbReference>
<gene>
    <name evidence="1" type="ORF">H1R20_g1348</name>
</gene>
<accession>A0A9W8JMU5</accession>
<proteinExistence type="predicted"/>
<name>A0A9W8JMU5_9AGAR</name>
<reference evidence="1" key="1">
    <citation type="submission" date="2022-06" db="EMBL/GenBank/DDBJ databases">
        <title>Genome Sequence of Candolleomyces eurysporus.</title>
        <authorList>
            <person name="Buettner E."/>
        </authorList>
    </citation>
    <scope>NUCLEOTIDE SEQUENCE</scope>
    <source>
        <strain evidence="1">VTCC 930004</strain>
    </source>
</reference>
<comment type="caution">
    <text evidence="1">The sequence shown here is derived from an EMBL/GenBank/DDBJ whole genome shotgun (WGS) entry which is preliminary data.</text>
</comment>
<evidence type="ECO:0000313" key="2">
    <source>
        <dbReference type="Proteomes" id="UP001140091"/>
    </source>
</evidence>